<reference evidence="1 2" key="1">
    <citation type="journal article" date="2024" name="Nat. Commun.">
        <title>Phylogenomics reveals the evolutionary origins of lichenization in chlorophyte algae.</title>
        <authorList>
            <person name="Puginier C."/>
            <person name="Libourel C."/>
            <person name="Otte J."/>
            <person name="Skaloud P."/>
            <person name="Haon M."/>
            <person name="Grisel S."/>
            <person name="Petersen M."/>
            <person name="Berrin J.G."/>
            <person name="Delaux P.M."/>
            <person name="Dal Grande F."/>
            <person name="Keller J."/>
        </authorList>
    </citation>
    <scope>NUCLEOTIDE SEQUENCE [LARGE SCALE GENOMIC DNA]</scope>
    <source>
        <strain evidence="1 2">SAG 2043</strain>
    </source>
</reference>
<protein>
    <recommendedName>
        <fullName evidence="3">Glycosyl transferase</fullName>
    </recommendedName>
</protein>
<evidence type="ECO:0000313" key="1">
    <source>
        <dbReference type="EMBL" id="KAK9813069.1"/>
    </source>
</evidence>
<dbReference type="Pfam" id="PF11735">
    <property type="entry name" value="CAP59_mtransfer"/>
    <property type="match status" value="1"/>
</dbReference>
<proteinExistence type="predicted"/>
<sequence length="310" mass="34749">METLDAIPFGNAMVSIVESGSTDRTGEMLQALQFLLAGKGVPHKIITGGLSRQAGEERIQFLVSLRNEALSPLFEGYSGEGPWQADRIIYLNDVYYCASDVLRLIATKGDLVCGFDVHPQGALEQRGPAGEEGEPGGMVSHLRGYDIWVARDAIGRRFNTEWPYVNDQPSQQRMRAGMPFPVKCCWNGILVLDAQPFHSGLRFRSRRPQDCYACAESLLCEDLMRSGHDQFWLDPVVQVAYEHDEAVLLHSSMTAFINDTQWADVMSAPPVDMDYYPKKALITCCDKADDTEGPKNWDMCHPHDIFNLRE</sequence>
<organism evidence="1 2">
    <name type="scientific">[Myrmecia] bisecta</name>
    <dbReference type="NCBI Taxonomy" id="41462"/>
    <lineage>
        <taxon>Eukaryota</taxon>
        <taxon>Viridiplantae</taxon>
        <taxon>Chlorophyta</taxon>
        <taxon>core chlorophytes</taxon>
        <taxon>Trebouxiophyceae</taxon>
        <taxon>Trebouxiales</taxon>
        <taxon>Trebouxiaceae</taxon>
        <taxon>Myrmecia</taxon>
    </lineage>
</organism>
<dbReference type="AlphaFoldDB" id="A0AAW1PTW3"/>
<keyword evidence="2" id="KW-1185">Reference proteome</keyword>
<name>A0AAW1PTW3_9CHLO</name>
<evidence type="ECO:0000313" key="2">
    <source>
        <dbReference type="Proteomes" id="UP001489004"/>
    </source>
</evidence>
<dbReference type="InterPro" id="IPR021047">
    <property type="entry name" value="Mannosyltransferase_CMT1"/>
</dbReference>
<dbReference type="Proteomes" id="UP001489004">
    <property type="component" value="Unassembled WGS sequence"/>
</dbReference>
<dbReference type="PANTHER" id="PTHR34144:SF7">
    <property type="entry name" value="EXPORT PROTEIN (CAP59), PUTATIVE (AFU_ORTHOLOGUE AFUA_7G05020)-RELATED"/>
    <property type="match status" value="1"/>
</dbReference>
<dbReference type="PANTHER" id="PTHR34144">
    <property type="entry name" value="CHROMOSOME 8, WHOLE GENOME SHOTGUN SEQUENCE"/>
    <property type="match status" value="1"/>
</dbReference>
<accession>A0AAW1PTW3</accession>
<comment type="caution">
    <text evidence="1">The sequence shown here is derived from an EMBL/GenBank/DDBJ whole genome shotgun (WGS) entry which is preliminary data.</text>
</comment>
<evidence type="ECO:0008006" key="3">
    <source>
        <dbReference type="Google" id="ProtNLM"/>
    </source>
</evidence>
<gene>
    <name evidence="1" type="ORF">WJX72_008387</name>
</gene>
<dbReference type="EMBL" id="JALJOR010000008">
    <property type="protein sequence ID" value="KAK9813069.1"/>
    <property type="molecule type" value="Genomic_DNA"/>
</dbReference>